<dbReference type="Gene3D" id="2.30.30.40">
    <property type="entry name" value="SH3 Domains"/>
    <property type="match status" value="1"/>
</dbReference>
<name>A0A1G5SGQ0_9PROT</name>
<gene>
    <name evidence="1" type="ORF">NSMM_520034</name>
</gene>
<accession>A0A1G5SGQ0</accession>
<dbReference type="Pfam" id="PF06347">
    <property type="entry name" value="SH3_4"/>
    <property type="match status" value="2"/>
</dbReference>
<keyword evidence="2" id="KW-1185">Reference proteome</keyword>
<proteinExistence type="predicted"/>
<reference evidence="1 2" key="1">
    <citation type="submission" date="2016-10" db="EMBL/GenBank/DDBJ databases">
        <authorList>
            <person name="de Groot N.N."/>
        </authorList>
    </citation>
    <scope>NUCLEOTIDE SEQUENCE [LARGE SCALE GENOMIC DNA]</scope>
    <source>
        <strain evidence="1">1</strain>
    </source>
</reference>
<dbReference type="EMBL" id="FMWO01000061">
    <property type="protein sequence ID" value="SCZ86364.1"/>
    <property type="molecule type" value="Genomic_DNA"/>
</dbReference>
<evidence type="ECO:0008006" key="3">
    <source>
        <dbReference type="Google" id="ProtNLM"/>
    </source>
</evidence>
<sequence>MSDQRISYKYCPFFLYGIILLLSFGKVMAEERNTKLFLSIINPASIFYDAPSHNAEKLFVASQNFPVEMVTRLAEWTKVRDSRGRLVWIESRNLSTKRFVIVNTTIANIHLSANTTSDIVFQAQQDVILELLETVSEQWAKVRHPDGDTGFVNTAQIWGL</sequence>
<protein>
    <recommendedName>
        <fullName evidence="3">SH3b domain-containing protein</fullName>
    </recommendedName>
</protein>
<dbReference type="InterPro" id="IPR010466">
    <property type="entry name" value="DUF1058"/>
</dbReference>
<dbReference type="RefSeq" id="WP_090287362.1">
    <property type="nucleotide sequence ID" value="NZ_FMWO01000061.1"/>
</dbReference>
<dbReference type="Proteomes" id="UP000198729">
    <property type="component" value="Unassembled WGS sequence"/>
</dbReference>
<dbReference type="AlphaFoldDB" id="A0A1G5SGQ0"/>
<organism evidence="1 2">
    <name type="scientific">Nitrosomonas mobilis</name>
    <dbReference type="NCBI Taxonomy" id="51642"/>
    <lineage>
        <taxon>Bacteria</taxon>
        <taxon>Pseudomonadati</taxon>
        <taxon>Pseudomonadota</taxon>
        <taxon>Betaproteobacteria</taxon>
        <taxon>Nitrosomonadales</taxon>
        <taxon>Nitrosomonadaceae</taxon>
        <taxon>Nitrosomonas</taxon>
    </lineage>
</organism>
<evidence type="ECO:0000313" key="2">
    <source>
        <dbReference type="Proteomes" id="UP000198729"/>
    </source>
</evidence>
<dbReference type="OrthoDB" id="5297720at2"/>
<dbReference type="STRING" id="51642.NSMM_520034"/>
<evidence type="ECO:0000313" key="1">
    <source>
        <dbReference type="EMBL" id="SCZ86364.1"/>
    </source>
</evidence>